<dbReference type="RefSeq" id="XP_002733371.1">
    <property type="nucleotide sequence ID" value="XM_002733325.1"/>
</dbReference>
<keyword evidence="8" id="KW-1185">Reference proteome</keyword>
<dbReference type="SUPFAM" id="SSF46458">
    <property type="entry name" value="Globin-like"/>
    <property type="match status" value="1"/>
</dbReference>
<organism evidence="8 9">
    <name type="scientific">Saccoglossus kowalevskii</name>
    <name type="common">Acorn worm</name>
    <dbReference type="NCBI Taxonomy" id="10224"/>
    <lineage>
        <taxon>Eukaryota</taxon>
        <taxon>Metazoa</taxon>
        <taxon>Hemichordata</taxon>
        <taxon>Enteropneusta</taxon>
        <taxon>Harrimaniidae</taxon>
        <taxon>Saccoglossus</taxon>
    </lineage>
</organism>
<evidence type="ECO:0000256" key="1">
    <source>
        <dbReference type="ARBA" id="ARBA00022448"/>
    </source>
</evidence>
<keyword evidence="4" id="KW-0408">Iron</keyword>
<comment type="similarity">
    <text evidence="5">Belongs to the globin family.</text>
</comment>
<dbReference type="PANTHER" id="PTHR46458">
    <property type="entry name" value="BLR2807 PROTEIN"/>
    <property type="match status" value="1"/>
</dbReference>
<reference evidence="9" key="1">
    <citation type="submission" date="2025-08" db="UniProtKB">
        <authorList>
            <consortium name="RefSeq"/>
        </authorList>
    </citation>
    <scope>IDENTIFICATION</scope>
    <source>
        <tissue evidence="9">Testes</tissue>
    </source>
</reference>
<dbReference type="InterPro" id="IPR012292">
    <property type="entry name" value="Globin/Proto"/>
</dbReference>
<dbReference type="GeneID" id="100374916"/>
<name>A0ABM0GMT3_SACKO</name>
<dbReference type="Proteomes" id="UP000694865">
    <property type="component" value="Unplaced"/>
</dbReference>
<evidence type="ECO:0000259" key="7">
    <source>
        <dbReference type="PROSITE" id="PS01033"/>
    </source>
</evidence>
<dbReference type="InterPro" id="IPR002336">
    <property type="entry name" value="Erythrocruorin"/>
</dbReference>
<accession>A0ABM0GMT3</accession>
<evidence type="ECO:0000256" key="2">
    <source>
        <dbReference type="ARBA" id="ARBA00022617"/>
    </source>
</evidence>
<feature type="domain" description="Globin" evidence="7">
    <location>
        <begin position="32"/>
        <end position="183"/>
    </location>
</feature>
<keyword evidence="3" id="KW-0479">Metal-binding</keyword>
<dbReference type="InterPro" id="IPR009050">
    <property type="entry name" value="Globin-like_sf"/>
</dbReference>
<evidence type="ECO:0000313" key="9">
    <source>
        <dbReference type="RefSeq" id="XP_002733371.1"/>
    </source>
</evidence>
<evidence type="ECO:0000256" key="4">
    <source>
        <dbReference type="ARBA" id="ARBA00023004"/>
    </source>
</evidence>
<evidence type="ECO:0000256" key="5">
    <source>
        <dbReference type="RuleBase" id="RU000356"/>
    </source>
</evidence>
<dbReference type="PROSITE" id="PS01033">
    <property type="entry name" value="GLOBIN"/>
    <property type="match status" value="1"/>
</dbReference>
<dbReference type="InterPro" id="IPR050532">
    <property type="entry name" value="Globin-like_OT"/>
</dbReference>
<feature type="region of interest" description="Disordered" evidence="6">
    <location>
        <begin position="1"/>
        <end position="30"/>
    </location>
</feature>
<protein>
    <submittedName>
        <fullName evidence="9">Extracellular globin-E1-like</fullName>
    </submittedName>
</protein>
<dbReference type="PRINTS" id="PR00611">
    <property type="entry name" value="ERYTHCRUORIN"/>
</dbReference>
<sequence length="183" mass="21024">MGCTSSAASDRPSKNDPLLDPPPPQELDPRIPLTARQKFSIQKSWKAIQRNMEGVGMDIFIRLFKAHPEYQDLFPEFKGMSEEKLRNSINFETHVGIFMNVIDECIDSLEDADHVINLLTKKGRKHANYGVKPEFISDIEEPFLASVKQLLEDRYSEKIEEIYKLTIKFILEHFINGLKESVG</sequence>
<dbReference type="Pfam" id="PF00042">
    <property type="entry name" value="Globin"/>
    <property type="match status" value="1"/>
</dbReference>
<keyword evidence="2 5" id="KW-0349">Heme</keyword>
<evidence type="ECO:0000313" key="8">
    <source>
        <dbReference type="Proteomes" id="UP000694865"/>
    </source>
</evidence>
<gene>
    <name evidence="9" type="primary">LOC100374916</name>
</gene>
<dbReference type="PANTHER" id="PTHR46458:SF5">
    <property type="entry name" value="GLOBIN FAMILY PROFILE DOMAIN-CONTAINING PROTEIN"/>
    <property type="match status" value="1"/>
</dbReference>
<keyword evidence="1 5" id="KW-0813">Transport</keyword>
<dbReference type="Gene3D" id="1.10.490.10">
    <property type="entry name" value="Globins"/>
    <property type="match status" value="1"/>
</dbReference>
<evidence type="ECO:0000256" key="6">
    <source>
        <dbReference type="SAM" id="MobiDB-lite"/>
    </source>
</evidence>
<keyword evidence="5" id="KW-0561">Oxygen transport</keyword>
<dbReference type="InterPro" id="IPR000971">
    <property type="entry name" value="Globin"/>
</dbReference>
<proteinExistence type="inferred from homology"/>
<evidence type="ECO:0000256" key="3">
    <source>
        <dbReference type="ARBA" id="ARBA00022723"/>
    </source>
</evidence>